<organism evidence="2 3">
    <name type="scientific">Ramlibacter tataouinensis (strain ATCC BAA-407 / DSM 14655 / LMG 21543 / TTB310)</name>
    <dbReference type="NCBI Taxonomy" id="365046"/>
    <lineage>
        <taxon>Bacteria</taxon>
        <taxon>Pseudomonadati</taxon>
        <taxon>Pseudomonadota</taxon>
        <taxon>Betaproteobacteria</taxon>
        <taxon>Burkholderiales</taxon>
        <taxon>Comamonadaceae</taxon>
        <taxon>Ramlibacter</taxon>
    </lineage>
</organism>
<dbReference type="AlphaFoldDB" id="F5XYC9"/>
<gene>
    <name evidence="2" type="ordered locus">Rta_08410</name>
</gene>
<keyword evidence="3" id="KW-1185">Reference proteome</keyword>
<dbReference type="STRING" id="365046.Rta_08410"/>
<dbReference type="EMBL" id="CP000245">
    <property type="protein sequence ID" value="AEG91922.1"/>
    <property type="molecule type" value="Genomic_DNA"/>
</dbReference>
<evidence type="ECO:0000313" key="2">
    <source>
        <dbReference type="EMBL" id="AEG91922.1"/>
    </source>
</evidence>
<feature type="compositionally biased region" description="Basic and acidic residues" evidence="1">
    <location>
        <begin position="8"/>
        <end position="24"/>
    </location>
</feature>
<evidence type="ECO:0000256" key="1">
    <source>
        <dbReference type="SAM" id="MobiDB-lite"/>
    </source>
</evidence>
<proteinExistence type="predicted"/>
<accession>F5XYC9</accession>
<evidence type="ECO:0000313" key="3">
    <source>
        <dbReference type="Proteomes" id="UP000008385"/>
    </source>
</evidence>
<dbReference type="HOGENOM" id="CLU_1702817_0_0_4"/>
<reference evidence="2 3" key="2">
    <citation type="journal article" date="2011" name="PLoS ONE">
        <title>The Cyst-Dividing Bacterium Ramlibacter tataouinensis TTB310 Genome Reveals a Well-Stocked Toolbox for Adaptation to a Desert Environment.</title>
        <authorList>
            <person name="De Luca G."/>
            <person name="Barakat M."/>
            <person name="Ortet P."/>
            <person name="Fochesato S."/>
            <person name="Jourlin-Castelli C."/>
            <person name="Ansaldi M."/>
            <person name="Py B."/>
            <person name="Fichant G."/>
            <person name="Coutinho P.M."/>
            <person name="Voulhoux R."/>
            <person name="Bastien O."/>
            <person name="Marechal E."/>
            <person name="Henrissat B."/>
            <person name="Quentin Y."/>
            <person name="Noirot P."/>
            <person name="Filloux A."/>
            <person name="Mejean V."/>
            <person name="Dubow M.S."/>
            <person name="Barras F."/>
            <person name="Barbe V."/>
            <person name="Weissenbach J."/>
            <person name="Mihalcescu I."/>
            <person name="Vermeglio A."/>
            <person name="Achouak W."/>
            <person name="Heulin T."/>
        </authorList>
    </citation>
    <scope>NUCLEOTIDE SEQUENCE [LARGE SCALE GENOMIC DNA]</scope>
    <source>
        <strain evidence="3">ATCC BAA-407 / DSM 14655 / LMG 21543 / TTB310</strain>
    </source>
</reference>
<name>F5XYC9_RAMTT</name>
<reference evidence="3" key="1">
    <citation type="submission" date="2006-01" db="EMBL/GenBank/DDBJ databases">
        <title>Genome of the cyst-dividing bacterium Ramlibacter tataouinensis.</title>
        <authorList>
            <person name="Barakat M."/>
            <person name="Ortet P."/>
            <person name="De Luca G."/>
            <person name="Jourlin-Castelli C."/>
            <person name="Ansaldi M."/>
            <person name="Py B."/>
            <person name="Fichant G."/>
            <person name="Coutinho P."/>
            <person name="Voulhoux R."/>
            <person name="Bastien O."/>
            <person name="Roy S."/>
            <person name="Marechal E."/>
            <person name="Henrissat B."/>
            <person name="Quentin Y."/>
            <person name="Noirot P."/>
            <person name="Filloux A."/>
            <person name="Mejean V."/>
            <person name="DuBow M."/>
            <person name="Barras F."/>
            <person name="Heulin T."/>
        </authorList>
    </citation>
    <scope>NUCLEOTIDE SEQUENCE [LARGE SCALE GENOMIC DNA]</scope>
    <source>
        <strain evidence="3">ATCC BAA-407 / DSM 14655 / LMG 21543 / TTB310</strain>
    </source>
</reference>
<feature type="region of interest" description="Disordered" evidence="1">
    <location>
        <begin position="1"/>
        <end position="42"/>
    </location>
</feature>
<protein>
    <submittedName>
        <fullName evidence="2">Uncharacterized protein</fullName>
    </submittedName>
</protein>
<sequence length="154" mass="16813">MQALEAIDLPHHQEDHEGQDGEVEHDGEEAAPGKDRHAGLDQVGQDVGNALGHAAEHHELAGEVQVAADQADHRHDDVPDQRIDDLAERRADDDADGQVDHVALDGEFAEFLEHAHAVRSSTVKPKGCSIPQGRVGLPLTLNRRETLRYNRGLT</sequence>
<dbReference type="Proteomes" id="UP000008385">
    <property type="component" value="Chromosome"/>
</dbReference>
<dbReference type="KEGG" id="rta:Rta_08410"/>